<dbReference type="AlphaFoldDB" id="A0A060STC7"/>
<evidence type="ECO:0000313" key="2">
    <source>
        <dbReference type="Proteomes" id="UP000029665"/>
    </source>
</evidence>
<reference evidence="1" key="1">
    <citation type="submission" date="2014-01" db="EMBL/GenBank/DDBJ databases">
        <title>The genome of the white-rot fungus Pycnoporus cinnabarinus: a basidiomycete model with a versatile arsenal for lignocellulosic biomass breakdown.</title>
        <authorList>
            <person name="Levasseur A."/>
            <person name="Lomascolo A."/>
            <person name="Ruiz-Duenas F.J."/>
            <person name="Uzan E."/>
            <person name="Piumi F."/>
            <person name="Kues U."/>
            <person name="Ram A.F.J."/>
            <person name="Murat C."/>
            <person name="Haon M."/>
            <person name="Benoit I."/>
            <person name="Arfi Y."/>
            <person name="Chevret D."/>
            <person name="Drula E."/>
            <person name="Kwon M.J."/>
            <person name="Gouret P."/>
            <person name="Lesage-Meessen L."/>
            <person name="Lombard V."/>
            <person name="Mariette J."/>
            <person name="Noirot C."/>
            <person name="Park J."/>
            <person name="Patyshakuliyeva A."/>
            <person name="Wieneger R.A.B."/>
            <person name="Wosten H.A.B."/>
            <person name="Martin F."/>
            <person name="Coutinho P.M."/>
            <person name="de Vries R."/>
            <person name="Martinez A.T."/>
            <person name="Klopp C."/>
            <person name="Pontarotti P."/>
            <person name="Henrissat B."/>
            <person name="Record E."/>
        </authorList>
    </citation>
    <scope>NUCLEOTIDE SEQUENCE [LARGE SCALE GENOMIC DNA]</scope>
    <source>
        <strain evidence="1">BRFM137</strain>
    </source>
</reference>
<keyword evidence="2" id="KW-1185">Reference proteome</keyword>
<name>A0A060STC7_PYCCI</name>
<accession>A0A060STC7</accession>
<proteinExistence type="predicted"/>
<dbReference type="OrthoDB" id="5380004at2759"/>
<gene>
    <name evidence="1" type="ORF">BN946_scf184493.g16</name>
</gene>
<sequence length="189" mass="21012">MERDAKREPTFSCLLSLVTHHAHFAAYPILAAETCLGSRMNLWFAGSRELDLHTSSRFQGLALRVLDRYRLACNIQLDIYHEVRAVIAAFAAIAVSQVSGNATLVHEYDAFGATDQGALRSCLDNYRIDNWDGMDCGGRGCFKGSHNYKSPRDCYDACAGLLVQAINRGASDVECDDYEGSARYWMGFH</sequence>
<comment type="caution">
    <text evidence="1">The sequence shown here is derived from an EMBL/GenBank/DDBJ whole genome shotgun (WGS) entry which is preliminary data.</text>
</comment>
<dbReference type="EMBL" id="CCBP010000285">
    <property type="protein sequence ID" value="CDO75718.1"/>
    <property type="molecule type" value="Genomic_DNA"/>
</dbReference>
<dbReference type="HOGENOM" id="CLU_1435098_0_0_1"/>
<protein>
    <submittedName>
        <fullName evidence="1">Uncharacterized protein</fullName>
    </submittedName>
</protein>
<organism evidence="1 2">
    <name type="scientific">Pycnoporus cinnabarinus</name>
    <name type="common">Cinnabar-red polypore</name>
    <name type="synonym">Trametes cinnabarina</name>
    <dbReference type="NCBI Taxonomy" id="5643"/>
    <lineage>
        <taxon>Eukaryota</taxon>
        <taxon>Fungi</taxon>
        <taxon>Dikarya</taxon>
        <taxon>Basidiomycota</taxon>
        <taxon>Agaricomycotina</taxon>
        <taxon>Agaricomycetes</taxon>
        <taxon>Polyporales</taxon>
        <taxon>Polyporaceae</taxon>
        <taxon>Trametes</taxon>
    </lineage>
</organism>
<evidence type="ECO:0000313" key="1">
    <source>
        <dbReference type="EMBL" id="CDO75718.1"/>
    </source>
</evidence>
<dbReference type="Proteomes" id="UP000029665">
    <property type="component" value="Unassembled WGS sequence"/>
</dbReference>